<dbReference type="GO" id="GO:0000723">
    <property type="term" value="P:telomere maintenance"/>
    <property type="evidence" value="ECO:0007669"/>
    <property type="project" value="TreeGrafter"/>
</dbReference>
<comment type="caution">
    <text evidence="9">The sequence shown here is derived from an EMBL/GenBank/DDBJ whole genome shotgun (WGS) entry which is preliminary data.</text>
</comment>
<evidence type="ECO:0000256" key="3">
    <source>
        <dbReference type="ARBA" id="ARBA00022454"/>
    </source>
</evidence>
<feature type="compositionally biased region" description="Low complexity" evidence="7">
    <location>
        <begin position="18"/>
        <end position="29"/>
    </location>
</feature>
<feature type="compositionally biased region" description="Basic and acidic residues" evidence="7">
    <location>
        <begin position="1163"/>
        <end position="1182"/>
    </location>
</feature>
<dbReference type="Proteomes" id="UP000092555">
    <property type="component" value="Unassembled WGS sequence"/>
</dbReference>
<protein>
    <recommendedName>
        <fullName evidence="8">Telomere-associated protein Rif1 N-terminal domain-containing protein</fullName>
    </recommendedName>
</protein>
<dbReference type="Pfam" id="PF12231">
    <property type="entry name" value="Rif1_N"/>
    <property type="match status" value="1"/>
</dbReference>
<feature type="region of interest" description="Disordered" evidence="7">
    <location>
        <begin position="1155"/>
        <end position="1299"/>
    </location>
</feature>
<feature type="compositionally biased region" description="Basic and acidic residues" evidence="7">
    <location>
        <begin position="1214"/>
        <end position="1282"/>
    </location>
</feature>
<keyword evidence="10" id="KW-1185">Reference proteome</keyword>
<dbReference type="PANTHER" id="PTHR22928">
    <property type="entry name" value="TELOMERE-ASSOCIATED PROTEIN RIF1"/>
    <property type="match status" value="1"/>
</dbReference>
<accession>A0A1A0HGK6</accession>
<keyword evidence="6" id="KW-0131">Cell cycle</keyword>
<dbReference type="GO" id="GO:0140445">
    <property type="term" value="C:chromosome, telomeric repeat region"/>
    <property type="evidence" value="ECO:0007669"/>
    <property type="project" value="TreeGrafter"/>
</dbReference>
<evidence type="ECO:0000256" key="1">
    <source>
        <dbReference type="ARBA" id="ARBA00004123"/>
    </source>
</evidence>
<feature type="compositionally biased region" description="Low complexity" evidence="7">
    <location>
        <begin position="118"/>
        <end position="127"/>
    </location>
</feature>
<dbReference type="EMBL" id="LXTC01000001">
    <property type="protein sequence ID" value="OBA23012.1"/>
    <property type="molecule type" value="Genomic_DNA"/>
</dbReference>
<dbReference type="RefSeq" id="XP_018713493.1">
    <property type="nucleotide sequence ID" value="XM_018856676.1"/>
</dbReference>
<dbReference type="InterPro" id="IPR022031">
    <property type="entry name" value="Rif1_N"/>
</dbReference>
<feature type="compositionally biased region" description="Basic and acidic residues" evidence="7">
    <location>
        <begin position="1190"/>
        <end position="1204"/>
    </location>
</feature>
<name>A0A1A0HGK6_9ASCO</name>
<dbReference type="GO" id="GO:0005634">
    <property type="term" value="C:nucleus"/>
    <property type="evidence" value="ECO:0007669"/>
    <property type="project" value="UniProtKB-SubCell"/>
</dbReference>
<feature type="region of interest" description="Disordered" evidence="7">
    <location>
        <begin position="90"/>
        <end position="127"/>
    </location>
</feature>
<organism evidence="9 10">
    <name type="scientific">Metschnikowia bicuspidata var. bicuspidata NRRL YB-4993</name>
    <dbReference type="NCBI Taxonomy" id="869754"/>
    <lineage>
        <taxon>Eukaryota</taxon>
        <taxon>Fungi</taxon>
        <taxon>Dikarya</taxon>
        <taxon>Ascomycota</taxon>
        <taxon>Saccharomycotina</taxon>
        <taxon>Pichiomycetes</taxon>
        <taxon>Metschnikowiaceae</taxon>
        <taxon>Metschnikowia</taxon>
    </lineage>
</organism>
<proteinExistence type="predicted"/>
<evidence type="ECO:0000259" key="8">
    <source>
        <dbReference type="Pfam" id="PF12231"/>
    </source>
</evidence>
<evidence type="ECO:0000256" key="7">
    <source>
        <dbReference type="SAM" id="MobiDB-lite"/>
    </source>
</evidence>
<evidence type="ECO:0000313" key="10">
    <source>
        <dbReference type="Proteomes" id="UP000092555"/>
    </source>
</evidence>
<dbReference type="STRING" id="869754.A0A1A0HGK6"/>
<evidence type="ECO:0000256" key="2">
    <source>
        <dbReference type="ARBA" id="ARBA00004574"/>
    </source>
</evidence>
<dbReference type="PANTHER" id="PTHR22928:SF3">
    <property type="entry name" value="TELOMERE-ASSOCIATED PROTEIN RIF1"/>
    <property type="match status" value="1"/>
</dbReference>
<keyword evidence="4" id="KW-0779">Telomere</keyword>
<dbReference type="GeneID" id="30029652"/>
<evidence type="ECO:0000256" key="6">
    <source>
        <dbReference type="ARBA" id="ARBA00023306"/>
    </source>
</evidence>
<keyword evidence="5" id="KW-0539">Nucleus</keyword>
<dbReference type="OrthoDB" id="4070686at2759"/>
<evidence type="ECO:0000313" key="9">
    <source>
        <dbReference type="EMBL" id="OBA23012.1"/>
    </source>
</evidence>
<sequence>MPRPLPVRGAASPPEIGPEPALGLPSAAGPLALNAPRAAADLDLSPIRKPAAGPGIGAGTFAPAAQPLSLPRKRAAKSVAFSDSLAYDDPSSPMSPYVGDGGGGATPRRSILKPPTGAAASAPADPNNSSAWVKTARCLLHQFLTASHAPSNPRFWQPGTIIQLEPKSPDLPQLVDGCVAVLGDAAFDRKFEVYATLNLVCRANDPGTLADLFSGEPSAWLAAVEKETGYAPRASPASVKTICRYAQRDTELIEARLHVKPESPVLAGVRNDPFEARALTQAVKLVSYLLAMPLTNSLIPAVDIKWFYTRACDAVVRPTLSKMLVSPYLSIIKDCPFPSKKRKLLFESCPDPILEKMLFAVLNMHNYLSASLINERFIALRNIINNFPAVLARHLHHWLPGLLVNLCDLDFALYPKVVATGITVLLEAARNYLDNNDSCLYIRSFMESPLSSSLSFWGSGGGSTQQNNDLLAVDYVVASLKSLILDGFYKYAMDIWVGVTLLLGQPEGGFDNWKHIGTWLQVQKMCFNETSALAKETAISSWKVIVYKVCCHDLKDLRWFAPSSIDSPGKSLLNPNSKLIGKTEEALRQKIRLLIHPFMGISSLDTKKELIDGLHNCFLSILYSLLGYQPKLNSRYFQTIWDRIIQPVLLSFYFKKDISNSYMSNLGLSVVNKLLKPSLPITEKSSGVRCLHNDPISFSEINSLNPRWIYLRFDKVLPIVLLTLKLKHLSFGAKSEEFLCFLDAIKYATKKEVQISNTTFDLIDNLPLCLEAMLNESDVSYDHLNRVILSLNDTFGAVNLLSLTEDTKSVIEPILYHCLRLLATDQIHSILGMWYSSIGEKKNLKFLFMLDKVNREFHKADVIDFIADILNRKRLSKFTTHEMKMIGHMFQVISHDFSHIAKKIIQQIVLLKADEFETMLAEVDIVNWNVNVFNFFIVLMHDAPSDHLKQATLSLIDQRSKESREFDQVAEALLVNRFDFEISYLKKQIVAAVLRSGSSETARSLRVSWAEYVKNLDSSFVLLDELLVAAFESQMELKDVIDNRWDLLPKLSAAWIQKFGTLPSPTEPEGDNPELLVTTTKRNSEEESSEVSEKQFVESISPISLDDSQCLAEKEEPINDTIQRDESDLNHTKTHEPDYLQASTNLTLWLEKKDSTTTESLADTEKRSLDSVEKDVDHRNEESFILNLEDNGKNTPKDSVRELVSKGTKRKHSKEPTRQNKKKHLDETCYRDLEDLSHGKTMHDDIKQVSDSEESSREKERSENPEKNTDVVSSSEERRRLSQDYTPGQVYFQGQSTANNTSDDLLDTFAMLRQKEKHKGTLALATVEENCPSEQPRTGIRAKAMALHEVFGRFDDADLAMLPEQERYDLETRMMEFILRMRRAGSRALGAKE</sequence>
<feature type="region of interest" description="Disordered" evidence="7">
    <location>
        <begin position="1115"/>
        <end position="1138"/>
    </location>
</feature>
<comment type="subcellular location">
    <subcellularLocation>
        <location evidence="2">Chromosome</location>
        <location evidence="2">Telomere</location>
    </subcellularLocation>
    <subcellularLocation>
        <location evidence="1">Nucleus</location>
    </subcellularLocation>
</comment>
<feature type="region of interest" description="Disordered" evidence="7">
    <location>
        <begin position="1"/>
        <end position="29"/>
    </location>
</feature>
<reference evidence="9 10" key="1">
    <citation type="submission" date="2016-05" db="EMBL/GenBank/DDBJ databases">
        <title>Comparative genomics of biotechnologically important yeasts.</title>
        <authorList>
            <consortium name="DOE Joint Genome Institute"/>
            <person name="Riley R."/>
            <person name="Haridas S."/>
            <person name="Wolfe K.H."/>
            <person name="Lopes M.R."/>
            <person name="Hittinger C.T."/>
            <person name="Goker M."/>
            <person name="Salamov A."/>
            <person name="Wisecaver J."/>
            <person name="Long T.M."/>
            <person name="Aerts A.L."/>
            <person name="Barry K."/>
            <person name="Choi C."/>
            <person name="Clum A."/>
            <person name="Coughlan A.Y."/>
            <person name="Deshpande S."/>
            <person name="Douglass A.P."/>
            <person name="Hanson S.J."/>
            <person name="Klenk H.-P."/>
            <person name="LaButti K."/>
            <person name="Lapidus A."/>
            <person name="Lindquist E."/>
            <person name="Lipzen A."/>
            <person name="Meier-kolthoff J.P."/>
            <person name="Ohm R.A."/>
            <person name="Otillar R.P."/>
            <person name="Pangilinan J."/>
            <person name="Peng Y."/>
            <person name="Rokas A."/>
            <person name="Rosa C.A."/>
            <person name="Scheuner C."/>
            <person name="Sibirny A.A."/>
            <person name="Slot J.C."/>
            <person name="Stielow J.B."/>
            <person name="Sun H."/>
            <person name="Kurtzman C.P."/>
            <person name="Blackwell M."/>
            <person name="Grigoriev I.V."/>
            <person name="Jeffries T.W."/>
        </authorList>
    </citation>
    <scope>NUCLEOTIDE SEQUENCE [LARGE SCALE GENOMIC DNA]</scope>
    <source>
        <strain evidence="9 10">NRRL YB-4993</strain>
    </source>
</reference>
<feature type="domain" description="Telomere-associated protein Rif1 N-terminal" evidence="8">
    <location>
        <begin position="279"/>
        <end position="553"/>
    </location>
</feature>
<gene>
    <name evidence="9" type="ORF">METBIDRAFT_35961</name>
</gene>
<evidence type="ECO:0000256" key="5">
    <source>
        <dbReference type="ARBA" id="ARBA00023242"/>
    </source>
</evidence>
<keyword evidence="3" id="KW-0158">Chromosome</keyword>
<evidence type="ECO:0000256" key="4">
    <source>
        <dbReference type="ARBA" id="ARBA00022895"/>
    </source>
</evidence>